<evidence type="ECO:0000256" key="1">
    <source>
        <dbReference type="SAM" id="Phobius"/>
    </source>
</evidence>
<feature type="transmembrane region" description="Helical" evidence="1">
    <location>
        <begin position="99"/>
        <end position="132"/>
    </location>
</feature>
<dbReference type="OrthoDB" id="2844406at2"/>
<dbReference type="EMBL" id="CP035492">
    <property type="protein sequence ID" value="QAY66563.1"/>
    <property type="molecule type" value="Genomic_DNA"/>
</dbReference>
<dbReference type="AlphaFoldDB" id="A0A4P6EWI7"/>
<feature type="transmembrane region" description="Helical" evidence="1">
    <location>
        <begin position="6"/>
        <end position="24"/>
    </location>
</feature>
<feature type="transmembrane region" description="Helical" evidence="1">
    <location>
        <begin position="36"/>
        <end position="58"/>
    </location>
</feature>
<protein>
    <recommendedName>
        <fullName evidence="4">EfeO-type cupredoxin-like domain-containing protein</fullName>
    </recommendedName>
</protein>
<keyword evidence="1" id="KW-1133">Transmembrane helix</keyword>
<keyword evidence="1" id="KW-0812">Transmembrane</keyword>
<keyword evidence="3" id="KW-1185">Reference proteome</keyword>
<dbReference type="InterPro" id="IPR008972">
    <property type="entry name" value="Cupredoxin"/>
</dbReference>
<evidence type="ECO:0008006" key="4">
    <source>
        <dbReference type="Google" id="ProtNLM"/>
    </source>
</evidence>
<dbReference type="Proteomes" id="UP000293568">
    <property type="component" value="Chromosome"/>
</dbReference>
<name>A0A4P6EWI7_9BACL</name>
<gene>
    <name evidence="2" type="ORF">ET464_09265</name>
</gene>
<keyword evidence="1" id="KW-0472">Membrane</keyword>
<sequence>MNNMLFNAGSLMMIGLIELYFNFIGFQKRSVRLKRVGLRSAVLSAIAAGLAFGAVLAQSFDMPFIGLLSLAALFGAVAGASGGLAYGQHSSVNGGLAGLIAGLIGTVLGSLFFSSGTVVLITALLFVMLAFLIQRTADGASTATGTAPAGKPRARMASNTSGRRTAVLQVRKPSYRSSYVLAACAVVLFTSIIVLQDKLQLGEIGLPQMQVAVMDDENNMQVATIDVIGAGFAPKVTEFEANAMIKIVFNVKGSAGNGLKIVSSDLNFSADVKPGENIFLLNNPQPGNYTIEIDGKGKAGTFVVKPAAKL</sequence>
<reference evidence="2 3" key="1">
    <citation type="submission" date="2019-01" db="EMBL/GenBank/DDBJ databases">
        <title>Genome sequencing of strain FW100M-2.</title>
        <authorList>
            <person name="Heo J."/>
            <person name="Kim S.-J."/>
            <person name="Kim J.-S."/>
            <person name="Hong S.-B."/>
            <person name="Kwon S.-W."/>
        </authorList>
    </citation>
    <scope>NUCLEOTIDE SEQUENCE [LARGE SCALE GENOMIC DNA]</scope>
    <source>
        <strain evidence="2 3">FW100M-2</strain>
    </source>
</reference>
<evidence type="ECO:0000313" key="2">
    <source>
        <dbReference type="EMBL" id="QAY66563.1"/>
    </source>
</evidence>
<dbReference type="KEGG" id="pprt:ET464_09265"/>
<organism evidence="2 3">
    <name type="scientific">Paenibacillus protaetiae</name>
    <dbReference type="NCBI Taxonomy" id="2509456"/>
    <lineage>
        <taxon>Bacteria</taxon>
        <taxon>Bacillati</taxon>
        <taxon>Bacillota</taxon>
        <taxon>Bacilli</taxon>
        <taxon>Bacillales</taxon>
        <taxon>Paenibacillaceae</taxon>
        <taxon>Paenibacillus</taxon>
    </lineage>
</organism>
<accession>A0A4P6EWI7</accession>
<feature type="transmembrane region" description="Helical" evidence="1">
    <location>
        <begin position="64"/>
        <end position="87"/>
    </location>
</feature>
<evidence type="ECO:0000313" key="3">
    <source>
        <dbReference type="Proteomes" id="UP000293568"/>
    </source>
</evidence>
<proteinExistence type="predicted"/>
<feature type="transmembrane region" description="Helical" evidence="1">
    <location>
        <begin position="177"/>
        <end position="195"/>
    </location>
</feature>
<dbReference type="Gene3D" id="2.60.40.420">
    <property type="entry name" value="Cupredoxins - blue copper proteins"/>
    <property type="match status" value="1"/>
</dbReference>